<dbReference type="GeneID" id="301041017"/>
<dbReference type="EMBL" id="SISF01000026">
    <property type="protein sequence ID" value="TBN14853.1"/>
    <property type="molecule type" value="Genomic_DNA"/>
</dbReference>
<dbReference type="RefSeq" id="WP_130977570.1">
    <property type="nucleotide sequence ID" value="NZ_SISF01000026.1"/>
</dbReference>
<sequence>MTAKNADTLDTRAMEAMKKGIRGFNPHEGVHWSITNATQLAQMGPFDPQYDFVDLHLDFPVAFGTYVPGQTPYLQAATRVGPINADAHRVRLGIINEEYKKYPQVAELISKYAKGYYGPFAEYAKKRFKIQVKSDKMEDVNATLYKVVSHYVRPFTLPDDTSEIVRMLTKVLIDLMQSKPEAIAAFLQELFDTDFLSNLQRDCLKLYKPIFEAELPLRPALFLDFDKTSIDRKTAMRVSSQDFLDYREVYKDMAEVLNRQLVLVAGVGNLIERSDHNAFAMRVSRQQKHLQPASLSDYADVALGNKLQDLDSAWYTVDPLAHDNELRNAIAHNKIDYDDVSQVITYYPKMEGMEREKKREILLLDYMHRLLALFREMHRLHHLVKCLNYALLIEPGAGMIKRPPK</sequence>
<dbReference type="Proteomes" id="UP000294239">
    <property type="component" value="Unassembled WGS sequence"/>
</dbReference>
<protein>
    <submittedName>
        <fullName evidence="1">Uncharacterized protein</fullName>
    </submittedName>
</protein>
<evidence type="ECO:0000313" key="2">
    <source>
        <dbReference type="Proteomes" id="UP000294239"/>
    </source>
</evidence>
<name>A0ABY1YAA0_9HYPH</name>
<keyword evidence="2" id="KW-1185">Reference proteome</keyword>
<accession>A0ABY1YAA0</accession>
<reference evidence="1 2" key="1">
    <citation type="submission" date="2019-02" db="EMBL/GenBank/DDBJ databases">
        <title>Current taxonomic status of genus Agrobacterium and description of Agrobacterium cavarae sp. nov. isolated from maize roots.</title>
        <authorList>
            <person name="Flores-Felix J.D."/>
            <person name="Menendez E."/>
            <person name="Ramirez-Bahena M.H."/>
            <person name="Garcia-Fraile P."/>
            <person name="Velazquez E."/>
        </authorList>
    </citation>
    <scope>NUCLEOTIDE SEQUENCE [LARGE SCALE GENOMIC DNA]</scope>
    <source>
        <strain evidence="1 2">RZME10</strain>
    </source>
</reference>
<evidence type="ECO:0000313" key="1">
    <source>
        <dbReference type="EMBL" id="TBN14853.1"/>
    </source>
</evidence>
<proteinExistence type="predicted"/>
<organism evidence="1 2">
    <name type="scientific">Agrobacterium cavarae</name>
    <dbReference type="NCBI Taxonomy" id="2528239"/>
    <lineage>
        <taxon>Bacteria</taxon>
        <taxon>Pseudomonadati</taxon>
        <taxon>Pseudomonadota</taxon>
        <taxon>Alphaproteobacteria</taxon>
        <taxon>Hyphomicrobiales</taxon>
        <taxon>Rhizobiaceae</taxon>
        <taxon>Rhizobium/Agrobacterium group</taxon>
        <taxon>Agrobacterium</taxon>
    </lineage>
</organism>
<comment type="caution">
    <text evidence="1">The sequence shown here is derived from an EMBL/GenBank/DDBJ whole genome shotgun (WGS) entry which is preliminary data.</text>
</comment>
<gene>
    <name evidence="1" type="ORF">EYC79_07455</name>
</gene>